<gene>
    <name evidence="2" type="ordered locus">AALP_Aa6g356200</name>
</gene>
<sequence>MTKRSNTGKVKKLEIEANKKESENTCTVSRGREIASFVKGRIKPSSYGNAPVLSHNKTVVDVSKENETGINVSKETCVASGSGSQNGQVCSIAVEEQLESTKRRNIDELSGSRSQNGQVIQLESTERRNIEEVSAPDRKHIDPKESVTVAAKVKEGSCVRSNPSVSSKKLLVLDLNGLFANIVSSFPGCKADIIINRRAGEFQHLLL</sequence>
<accession>A0A087GTU0</accession>
<dbReference type="Proteomes" id="UP000029120">
    <property type="component" value="Chromosome 6"/>
</dbReference>
<dbReference type="AlphaFoldDB" id="A0A087GTU0"/>
<reference evidence="3" key="1">
    <citation type="journal article" date="2015" name="Nat. Plants">
        <title>Genome expansion of Arabis alpina linked with retrotransposition and reduced symmetric DNA methylation.</title>
        <authorList>
            <person name="Willing E.M."/>
            <person name="Rawat V."/>
            <person name="Mandakova T."/>
            <person name="Maumus F."/>
            <person name="James G.V."/>
            <person name="Nordstroem K.J."/>
            <person name="Becker C."/>
            <person name="Warthmann N."/>
            <person name="Chica C."/>
            <person name="Szarzynska B."/>
            <person name="Zytnicki M."/>
            <person name="Albani M.C."/>
            <person name="Kiefer C."/>
            <person name="Bergonzi S."/>
            <person name="Castaings L."/>
            <person name="Mateos J.L."/>
            <person name="Berns M.C."/>
            <person name="Bujdoso N."/>
            <person name="Piofczyk T."/>
            <person name="de Lorenzo L."/>
            <person name="Barrero-Sicilia C."/>
            <person name="Mateos I."/>
            <person name="Piednoel M."/>
            <person name="Hagmann J."/>
            <person name="Chen-Min-Tao R."/>
            <person name="Iglesias-Fernandez R."/>
            <person name="Schuster S.C."/>
            <person name="Alonso-Blanco C."/>
            <person name="Roudier F."/>
            <person name="Carbonero P."/>
            <person name="Paz-Ares J."/>
            <person name="Davis S.J."/>
            <person name="Pecinka A."/>
            <person name="Quesneville H."/>
            <person name="Colot V."/>
            <person name="Lysak M.A."/>
            <person name="Weigel D."/>
            <person name="Coupland G."/>
            <person name="Schneeberger K."/>
        </authorList>
    </citation>
    <scope>NUCLEOTIDE SEQUENCE [LARGE SCALE GENOMIC DNA]</scope>
    <source>
        <strain evidence="3">cv. Pajares</strain>
    </source>
</reference>
<evidence type="ECO:0000313" key="3">
    <source>
        <dbReference type="Proteomes" id="UP000029120"/>
    </source>
</evidence>
<evidence type="ECO:0000256" key="1">
    <source>
        <dbReference type="SAM" id="MobiDB-lite"/>
    </source>
</evidence>
<dbReference type="Gramene" id="KFK33292">
    <property type="protein sequence ID" value="KFK33292"/>
    <property type="gene ID" value="AALP_AA6G356200"/>
</dbReference>
<keyword evidence="3" id="KW-1185">Reference proteome</keyword>
<organism evidence="2 3">
    <name type="scientific">Arabis alpina</name>
    <name type="common">Alpine rock-cress</name>
    <dbReference type="NCBI Taxonomy" id="50452"/>
    <lineage>
        <taxon>Eukaryota</taxon>
        <taxon>Viridiplantae</taxon>
        <taxon>Streptophyta</taxon>
        <taxon>Embryophyta</taxon>
        <taxon>Tracheophyta</taxon>
        <taxon>Spermatophyta</taxon>
        <taxon>Magnoliopsida</taxon>
        <taxon>eudicotyledons</taxon>
        <taxon>Gunneridae</taxon>
        <taxon>Pentapetalae</taxon>
        <taxon>rosids</taxon>
        <taxon>malvids</taxon>
        <taxon>Brassicales</taxon>
        <taxon>Brassicaceae</taxon>
        <taxon>Arabideae</taxon>
        <taxon>Arabis</taxon>
    </lineage>
</organism>
<feature type="region of interest" description="Disordered" evidence="1">
    <location>
        <begin position="103"/>
        <end position="124"/>
    </location>
</feature>
<name>A0A087GTU0_ARAAL</name>
<evidence type="ECO:0000313" key="2">
    <source>
        <dbReference type="EMBL" id="KFK33292.1"/>
    </source>
</evidence>
<dbReference type="OrthoDB" id="10489696at2759"/>
<feature type="compositionally biased region" description="Polar residues" evidence="1">
    <location>
        <begin position="111"/>
        <end position="123"/>
    </location>
</feature>
<protein>
    <recommendedName>
        <fullName evidence="4">FCP1 homology domain-containing protein</fullName>
    </recommendedName>
</protein>
<proteinExistence type="predicted"/>
<evidence type="ECO:0008006" key="4">
    <source>
        <dbReference type="Google" id="ProtNLM"/>
    </source>
</evidence>
<dbReference type="EMBL" id="CM002874">
    <property type="protein sequence ID" value="KFK33292.1"/>
    <property type="molecule type" value="Genomic_DNA"/>
</dbReference>